<organism evidence="9 10">
    <name type="scientific">Protea cynaroides</name>
    <dbReference type="NCBI Taxonomy" id="273540"/>
    <lineage>
        <taxon>Eukaryota</taxon>
        <taxon>Viridiplantae</taxon>
        <taxon>Streptophyta</taxon>
        <taxon>Embryophyta</taxon>
        <taxon>Tracheophyta</taxon>
        <taxon>Spermatophyta</taxon>
        <taxon>Magnoliopsida</taxon>
        <taxon>Proteales</taxon>
        <taxon>Proteaceae</taxon>
        <taxon>Protea</taxon>
    </lineage>
</organism>
<comment type="caution">
    <text evidence="9">The sequence shown here is derived from an EMBL/GenBank/DDBJ whole genome shotgun (WGS) entry which is preliminary data.</text>
</comment>
<feature type="domain" description="Integrator complex subunit 3 N-terminal" evidence="7">
    <location>
        <begin position="45"/>
        <end position="454"/>
    </location>
</feature>
<dbReference type="InterPro" id="IPR056518">
    <property type="entry name" value="HEAT_Ints3_C"/>
</dbReference>
<keyword evidence="5" id="KW-0539">Nucleus</keyword>
<evidence type="ECO:0008006" key="11">
    <source>
        <dbReference type="Google" id="ProtNLM"/>
    </source>
</evidence>
<feature type="region of interest" description="Disordered" evidence="6">
    <location>
        <begin position="483"/>
        <end position="530"/>
    </location>
</feature>
<evidence type="ECO:0000256" key="5">
    <source>
        <dbReference type="ARBA" id="ARBA00023242"/>
    </source>
</evidence>
<keyword evidence="4" id="KW-0963">Cytoplasm</keyword>
<evidence type="ECO:0000256" key="1">
    <source>
        <dbReference type="ARBA" id="ARBA00004123"/>
    </source>
</evidence>
<proteinExistence type="inferred from homology"/>
<dbReference type="OrthoDB" id="2021145at2759"/>
<evidence type="ECO:0000256" key="6">
    <source>
        <dbReference type="SAM" id="MobiDB-lite"/>
    </source>
</evidence>
<dbReference type="Proteomes" id="UP001141806">
    <property type="component" value="Unassembled WGS sequence"/>
</dbReference>
<reference evidence="9" key="1">
    <citation type="journal article" date="2023" name="Plant J.">
        <title>The genome of the king protea, Protea cynaroides.</title>
        <authorList>
            <person name="Chang J."/>
            <person name="Duong T.A."/>
            <person name="Schoeman C."/>
            <person name="Ma X."/>
            <person name="Roodt D."/>
            <person name="Barker N."/>
            <person name="Li Z."/>
            <person name="Van de Peer Y."/>
            <person name="Mizrachi E."/>
        </authorList>
    </citation>
    <scope>NUCLEOTIDE SEQUENCE</scope>
    <source>
        <tissue evidence="9">Young leaves</tissue>
    </source>
</reference>
<protein>
    <recommendedName>
        <fullName evidence="11">Integrator complex subunit 3</fullName>
    </recommendedName>
</protein>
<keyword evidence="10" id="KW-1185">Reference proteome</keyword>
<sequence>MASELFRIAPHEADNPMEVLLREAFVLLQNQLKPPFPLTIPSPPEYLQLNRAILFGVLVEPHLAKTHFIHLNAIVTDGYNFFVTLLLKMVTESYQKILQPVRVQLIWVTSKLIDVSAIGVDNLLISLMRQIVGGDYSDSNLWLCMELLKALLVKWDWLLEEPVVLTSALFTYLRLLSDHYRLSGSTQLDFLKHMEIDFCIRVLKEQFSLCLKIGRDLVRLLQDVVHIPEFRAIWKDLLLNPGEFRAPGFSDISHLYQSRTSSRYLLLRITPEMETQLRFLLTYVKWGRHKRYQAWFARKFLCGPERETIICDLVRFICCAHHPSNEILQSDIIPRWAIIGWLLTCCRKNHVEANVKLALVYDWLFFDEKIDNIMNIEPAILLMVNSIPQYTDITCNLLEFLFLLMDNYDVERKDVIEQGVASAFGNLVKKRVVHSLDALTSCNALSPLLKERLANIFPHLKSRVSKESHPICLPRGSLPTLNFPSPLSTERQTSVSREQSTPLCDRDNGFNDKVDASVSASDNPAASGSEVIPANGNQIDIIENLIQISRETIKHSNKIGLQTLEEIMFSFASPGSHTLDSAVVGDSDPRLEVLACQITESFKLNGYSMFSSLETNYDDEVFSATALIMRTFIFSQNERMQKLFLFWSKKGCPVGAHLLSYASRLAYEAELVGCLRDAMDENSYPKLSYSEMSLLKCHINGFLSFMSGQKEDSLDVSQVDGKLVSKLVEGAFAAYRHFFVLLSDTVCKEADTSVAKLFFSDLMTCSGWEMKRLKLLFHSIFSHLSDLSVGDENIIWLLVDRLSDTDLVSVQFDIGLKKFSIFGEDTKNILHLVKISFNWGFVEQQKFWGLMRSELAVSKVQVDRVVRDFFCLVVLDPNVHSVAVEGLLMLTCCCAPTPELVGAVMSLADNPFRDFSATILASWSASNAPMLFNSFAKCLEQINKKNGHSISFISGGVRVNHCTILKFLNFLDKQELNSINYPNKAPVNILEIKAKLTEVAAAQNSR</sequence>
<evidence type="ECO:0000256" key="3">
    <source>
        <dbReference type="ARBA" id="ARBA00006130"/>
    </source>
</evidence>
<dbReference type="AlphaFoldDB" id="A0A9Q0JS01"/>
<evidence type="ECO:0000313" key="10">
    <source>
        <dbReference type="Proteomes" id="UP001141806"/>
    </source>
</evidence>
<evidence type="ECO:0000259" key="7">
    <source>
        <dbReference type="Pfam" id="PF10189"/>
    </source>
</evidence>
<feature type="domain" description="Ints3-like C-terminal" evidence="8">
    <location>
        <begin position="725"/>
        <end position="976"/>
    </location>
</feature>
<gene>
    <name evidence="9" type="ORF">NE237_027521</name>
</gene>
<evidence type="ECO:0000256" key="2">
    <source>
        <dbReference type="ARBA" id="ARBA00004496"/>
    </source>
</evidence>
<evidence type="ECO:0000313" key="9">
    <source>
        <dbReference type="EMBL" id="KAJ4950689.1"/>
    </source>
</evidence>
<dbReference type="PANTHER" id="PTHR13587:SF7">
    <property type="entry name" value="INTEGRATOR COMPLEX SUBUNIT 3"/>
    <property type="match status" value="1"/>
</dbReference>
<comment type="similarity">
    <text evidence="3">Belongs to the Integrator subunit 3 family.</text>
</comment>
<evidence type="ECO:0000259" key="8">
    <source>
        <dbReference type="Pfam" id="PF24566"/>
    </source>
</evidence>
<dbReference type="EMBL" id="JAMYWD010000012">
    <property type="protein sequence ID" value="KAJ4950689.1"/>
    <property type="molecule type" value="Genomic_DNA"/>
</dbReference>
<dbReference type="InterPro" id="IPR045334">
    <property type="entry name" value="INTS3"/>
</dbReference>
<feature type="compositionally biased region" description="Basic and acidic residues" evidence="6">
    <location>
        <begin position="504"/>
        <end position="515"/>
    </location>
</feature>
<feature type="compositionally biased region" description="Polar residues" evidence="6">
    <location>
        <begin position="483"/>
        <end position="502"/>
    </location>
</feature>
<evidence type="ECO:0000256" key="4">
    <source>
        <dbReference type="ARBA" id="ARBA00022490"/>
    </source>
</evidence>
<dbReference type="PANTHER" id="PTHR13587">
    <property type="entry name" value="INTEGRATOR COMPLEX SUBUNIT 3"/>
    <property type="match status" value="1"/>
</dbReference>
<accession>A0A9Q0JS01</accession>
<dbReference type="Pfam" id="PF10189">
    <property type="entry name" value="Ints3_N"/>
    <property type="match status" value="1"/>
</dbReference>
<dbReference type="GO" id="GO:0005737">
    <property type="term" value="C:cytoplasm"/>
    <property type="evidence" value="ECO:0007669"/>
    <property type="project" value="UniProtKB-SubCell"/>
</dbReference>
<dbReference type="GO" id="GO:0005634">
    <property type="term" value="C:nucleus"/>
    <property type="evidence" value="ECO:0007669"/>
    <property type="project" value="UniProtKB-SubCell"/>
</dbReference>
<dbReference type="Pfam" id="PF24566">
    <property type="entry name" value="HEAT_Ints3_C"/>
    <property type="match status" value="1"/>
</dbReference>
<dbReference type="InterPro" id="IPR019333">
    <property type="entry name" value="INTS3_N"/>
</dbReference>
<name>A0A9Q0JS01_9MAGN</name>
<comment type="subcellular location">
    <subcellularLocation>
        <location evidence="2">Cytoplasm</location>
    </subcellularLocation>
    <subcellularLocation>
        <location evidence="1">Nucleus</location>
    </subcellularLocation>
</comment>